<dbReference type="STRING" id="126957.T1IJ09"/>
<dbReference type="PROSITE" id="PS50011">
    <property type="entry name" value="PROTEIN_KINASE_DOM"/>
    <property type="match status" value="1"/>
</dbReference>
<dbReference type="InterPro" id="IPR008271">
    <property type="entry name" value="Ser/Thr_kinase_AS"/>
</dbReference>
<dbReference type="GO" id="GO:0005524">
    <property type="term" value="F:ATP binding"/>
    <property type="evidence" value="ECO:0007669"/>
    <property type="project" value="UniProtKB-UniRule"/>
</dbReference>
<keyword evidence="4" id="KW-0808">Transferase</keyword>
<protein>
    <recommendedName>
        <fullName evidence="5">Protein kinase domain-containing protein</fullName>
    </recommendedName>
</protein>
<dbReference type="Gene3D" id="1.10.510.10">
    <property type="entry name" value="Transferase(Phosphotransferase) domain 1"/>
    <property type="match status" value="1"/>
</dbReference>
<dbReference type="SUPFAM" id="SSF56112">
    <property type="entry name" value="Protein kinase-like (PK-like)"/>
    <property type="match status" value="1"/>
</dbReference>
<organism evidence="6 7">
    <name type="scientific">Strigamia maritima</name>
    <name type="common">European centipede</name>
    <name type="synonym">Geophilus maritimus</name>
    <dbReference type="NCBI Taxonomy" id="126957"/>
    <lineage>
        <taxon>Eukaryota</taxon>
        <taxon>Metazoa</taxon>
        <taxon>Ecdysozoa</taxon>
        <taxon>Arthropoda</taxon>
        <taxon>Myriapoda</taxon>
        <taxon>Chilopoda</taxon>
        <taxon>Pleurostigmophora</taxon>
        <taxon>Geophilomorpha</taxon>
        <taxon>Linotaeniidae</taxon>
        <taxon>Strigamia</taxon>
    </lineage>
</organism>
<proteinExistence type="inferred from homology"/>
<dbReference type="EnsemblMetazoa" id="SMAR000864-RA">
    <property type="protein sequence ID" value="SMAR000864-PA"/>
    <property type="gene ID" value="SMAR000864"/>
</dbReference>
<feature type="binding site" evidence="3">
    <location>
        <position position="97"/>
    </location>
    <ligand>
        <name>ATP</name>
        <dbReference type="ChEBI" id="CHEBI:30616"/>
    </ligand>
</feature>
<keyword evidence="4" id="KW-0723">Serine/threonine-protein kinase</keyword>
<keyword evidence="7" id="KW-1185">Reference proteome</keyword>
<evidence type="ECO:0000313" key="6">
    <source>
        <dbReference type="EnsemblMetazoa" id="SMAR000864-PA"/>
    </source>
</evidence>
<keyword evidence="4" id="KW-0418">Kinase</keyword>
<dbReference type="GO" id="GO:0004674">
    <property type="term" value="F:protein serine/threonine kinase activity"/>
    <property type="evidence" value="ECO:0007669"/>
    <property type="project" value="UniProtKB-KW"/>
</dbReference>
<reference evidence="7" key="1">
    <citation type="submission" date="2011-05" db="EMBL/GenBank/DDBJ databases">
        <authorList>
            <person name="Richards S.R."/>
            <person name="Qu J."/>
            <person name="Jiang H."/>
            <person name="Jhangiani S.N."/>
            <person name="Agravi P."/>
            <person name="Goodspeed R."/>
            <person name="Gross S."/>
            <person name="Mandapat C."/>
            <person name="Jackson L."/>
            <person name="Mathew T."/>
            <person name="Pu L."/>
            <person name="Thornton R."/>
            <person name="Saada N."/>
            <person name="Wilczek-Boney K.B."/>
            <person name="Lee S."/>
            <person name="Kovar C."/>
            <person name="Wu Y."/>
            <person name="Scherer S.E."/>
            <person name="Worley K.C."/>
            <person name="Muzny D.M."/>
            <person name="Gibbs R."/>
        </authorList>
    </citation>
    <scope>NUCLEOTIDE SEQUENCE</scope>
    <source>
        <strain evidence="7">Brora</strain>
    </source>
</reference>
<keyword evidence="1 3" id="KW-0547">Nucleotide-binding</keyword>
<reference evidence="6" key="2">
    <citation type="submission" date="2015-02" db="UniProtKB">
        <authorList>
            <consortium name="EnsemblMetazoa"/>
        </authorList>
    </citation>
    <scope>IDENTIFICATION</scope>
</reference>
<dbReference type="PhylomeDB" id="T1IJ09"/>
<accession>T1IJ09</accession>
<comment type="similarity">
    <text evidence="4">Belongs to the protein kinase superfamily.</text>
</comment>
<dbReference type="PANTHER" id="PTHR24347">
    <property type="entry name" value="SERINE/THREONINE-PROTEIN KINASE"/>
    <property type="match status" value="1"/>
</dbReference>
<evidence type="ECO:0000259" key="5">
    <source>
        <dbReference type="PROSITE" id="PS50011"/>
    </source>
</evidence>
<dbReference type="PROSITE" id="PS00107">
    <property type="entry name" value="PROTEIN_KINASE_ATP"/>
    <property type="match status" value="1"/>
</dbReference>
<dbReference type="Proteomes" id="UP000014500">
    <property type="component" value="Unassembled WGS sequence"/>
</dbReference>
<evidence type="ECO:0000256" key="3">
    <source>
        <dbReference type="PROSITE-ProRule" id="PRU10141"/>
    </source>
</evidence>
<name>T1IJ09_STRMM</name>
<dbReference type="EMBL" id="JH430221">
    <property type="status" value="NOT_ANNOTATED_CDS"/>
    <property type="molecule type" value="Genomic_DNA"/>
</dbReference>
<dbReference type="PROSITE" id="PS00108">
    <property type="entry name" value="PROTEIN_KINASE_ST"/>
    <property type="match status" value="1"/>
</dbReference>
<dbReference type="InterPro" id="IPR011009">
    <property type="entry name" value="Kinase-like_dom_sf"/>
</dbReference>
<feature type="domain" description="Protein kinase" evidence="5">
    <location>
        <begin position="68"/>
        <end position="322"/>
    </location>
</feature>
<sequence>MGCGNSKSVQEKRSNAGSVLCEMPKKKSTNRNSDNMTVTTLEHDLLSPLRRNITIQKVKYNPKITEKYDVKSLIGKGAYSYVVRVQHRMTRQYCAMKIIKNKKGFELLERELCILTRVKHPNIIQLNEILESNGSIAMVMELATGGDLFDRIVSRGNFTEKDAIRVLYMVLDGIQYLHSLGITHRDLKPDNLLYQRPGNDSKILITDFGLASTRKSGDTFMSTACGTPEYIAPEIILRKPYTNLVDMWAIGVIAFIMLSGKFPFEDDSHARLYTRILRAKYSYRGQSWSEVSNSARDFINRLLTVEPTLRMTATEALMHSWLNPHTDDKVSSGSS</sequence>
<keyword evidence="2 3" id="KW-0067">ATP-binding</keyword>
<evidence type="ECO:0000256" key="2">
    <source>
        <dbReference type="ARBA" id="ARBA00022840"/>
    </source>
</evidence>
<evidence type="ECO:0000256" key="1">
    <source>
        <dbReference type="ARBA" id="ARBA00022741"/>
    </source>
</evidence>
<dbReference type="HOGENOM" id="CLU_000288_63_0_1"/>
<dbReference type="AlphaFoldDB" id="T1IJ09"/>
<dbReference type="Pfam" id="PF00069">
    <property type="entry name" value="Pkinase"/>
    <property type="match status" value="1"/>
</dbReference>
<dbReference type="InterPro" id="IPR017441">
    <property type="entry name" value="Protein_kinase_ATP_BS"/>
</dbReference>
<evidence type="ECO:0000256" key="4">
    <source>
        <dbReference type="RuleBase" id="RU000304"/>
    </source>
</evidence>
<dbReference type="OMA" id="DMCESEL"/>
<dbReference type="SMART" id="SM00220">
    <property type="entry name" value="S_TKc"/>
    <property type="match status" value="1"/>
</dbReference>
<dbReference type="eggNOG" id="KOG0032">
    <property type="taxonomic scope" value="Eukaryota"/>
</dbReference>
<dbReference type="InterPro" id="IPR000719">
    <property type="entry name" value="Prot_kinase_dom"/>
</dbReference>
<dbReference type="FunFam" id="1.10.510.10:FF:000571">
    <property type="entry name" value="Maternal embryonic leucine zipper kinase"/>
    <property type="match status" value="1"/>
</dbReference>
<evidence type="ECO:0000313" key="7">
    <source>
        <dbReference type="Proteomes" id="UP000014500"/>
    </source>
</evidence>